<evidence type="ECO:0000313" key="3">
    <source>
        <dbReference type="Proteomes" id="UP000077317"/>
    </source>
</evidence>
<reference evidence="3" key="2">
    <citation type="submission" date="2016-03" db="EMBL/GenBank/DDBJ databases">
        <title>Streptococcus antelopensis sp. nov., isolated from the feces of the Tibetan antelope (Pantholops hodgsonii) in Hoh Xil National Nature Reserve, Qinghai, China.</title>
        <authorList>
            <person name="Bai X."/>
        </authorList>
    </citation>
    <scope>NUCLEOTIDE SEQUENCE [LARGE SCALE GENOMIC DNA]</scope>
    <source>
        <strain evidence="3">TA 26</strain>
    </source>
</reference>
<name>A0A172Q7C8_9STRE</name>
<keyword evidence="1" id="KW-0472">Membrane</keyword>
<feature type="transmembrane region" description="Helical" evidence="1">
    <location>
        <begin position="548"/>
        <end position="565"/>
    </location>
</feature>
<keyword evidence="3" id="KW-1185">Reference proteome</keyword>
<dbReference type="STRING" id="1811193.A0O21_04625"/>
<gene>
    <name evidence="2" type="ORF">A0O21_04625</name>
</gene>
<feature type="transmembrane region" description="Helical" evidence="1">
    <location>
        <begin position="244"/>
        <end position="265"/>
    </location>
</feature>
<proteinExistence type="predicted"/>
<feature type="transmembrane region" description="Helical" evidence="1">
    <location>
        <begin position="151"/>
        <end position="169"/>
    </location>
</feature>
<accession>A0A172Q7C8</accession>
<dbReference type="Proteomes" id="UP000077317">
    <property type="component" value="Chromosome"/>
</dbReference>
<feature type="transmembrane region" description="Helical" evidence="1">
    <location>
        <begin position="328"/>
        <end position="350"/>
    </location>
</feature>
<feature type="transmembrane region" description="Helical" evidence="1">
    <location>
        <begin position="34"/>
        <end position="53"/>
    </location>
</feature>
<feature type="transmembrane region" description="Helical" evidence="1">
    <location>
        <begin position="300"/>
        <end position="321"/>
    </location>
</feature>
<dbReference type="AlphaFoldDB" id="A0A172Q7C8"/>
<feature type="transmembrane region" description="Helical" evidence="1">
    <location>
        <begin position="97"/>
        <end position="114"/>
    </location>
</feature>
<keyword evidence="1" id="KW-1133">Transmembrane helix</keyword>
<dbReference type="KEGG" id="spat:A0O21_04625"/>
<feature type="transmembrane region" description="Helical" evidence="1">
    <location>
        <begin position="176"/>
        <end position="193"/>
    </location>
</feature>
<evidence type="ECO:0008006" key="4">
    <source>
        <dbReference type="Google" id="ProtNLM"/>
    </source>
</evidence>
<feature type="transmembrane region" description="Helical" evidence="1">
    <location>
        <begin position="205"/>
        <end position="232"/>
    </location>
</feature>
<dbReference type="RefSeq" id="WP_067062023.1">
    <property type="nucleotide sequence ID" value="NZ_CP014699.1"/>
</dbReference>
<dbReference type="EMBL" id="CP014699">
    <property type="protein sequence ID" value="AND79364.1"/>
    <property type="molecule type" value="Genomic_DNA"/>
</dbReference>
<evidence type="ECO:0000313" key="2">
    <source>
        <dbReference type="EMBL" id="AND79364.1"/>
    </source>
</evidence>
<reference evidence="2 3" key="1">
    <citation type="journal article" date="2016" name="Int. J. Syst. Evol. Microbiol.">
        <title>Streptococcuspantholopis sp. nov., isolated from faeces of the Tibetan antelope (Pantholops hodgsonii).</title>
        <authorList>
            <person name="Bai X."/>
            <person name="Xiong Y."/>
            <person name="Lu S."/>
            <person name="Jin D."/>
            <person name="Lai X."/>
            <person name="Yang J."/>
            <person name="Niu L."/>
            <person name="Hu S."/>
            <person name="Meng X."/>
            <person name="Pu J."/>
            <person name="Ye C."/>
            <person name="Xu J."/>
        </authorList>
    </citation>
    <scope>NUCLEOTIDE SEQUENCE [LARGE SCALE GENOMIC DNA]</scope>
    <source>
        <strain evidence="2 3">TA 26</strain>
    </source>
</reference>
<dbReference type="OrthoDB" id="9784157at2"/>
<feature type="transmembrane region" description="Helical" evidence="1">
    <location>
        <begin position="356"/>
        <end position="376"/>
    </location>
</feature>
<evidence type="ECO:0000256" key="1">
    <source>
        <dbReference type="SAM" id="Phobius"/>
    </source>
</evidence>
<keyword evidence="1" id="KW-0812">Transmembrane</keyword>
<protein>
    <recommendedName>
        <fullName evidence="4">Membrane protein 6-pyruvoyl-tetrahydropterin synthase-related domain-containing protein</fullName>
    </recommendedName>
</protein>
<feature type="transmembrane region" description="Helical" evidence="1">
    <location>
        <begin position="121"/>
        <end position="145"/>
    </location>
</feature>
<sequence>MNTFSSLTTLKTTILAVKNFCHIIKKRFTALPHYAQVIIVSLLVAFVYLYPLIHGSNGGLYGDDLHFHIDRARGLATIWQSPVSFQSFYKVGLGINFFYPYLTYYPYYLLYAVFHDFYTAWIIYFYILTSLTYLIAYFSSFRILASRQSSHLFALFYTFASYRLVNLLIRFAVGELIAMTFLPLVFCGLYLILKGNYEKWYYLSFGMALLIYSHILSFVMTSVLIALIYITIIWFTDKPIIRTIYLGIAGLASLALGSFQFFSMLEQLNYHSLNVPNQLVGHFDVKTLKEIISFAFSNNLYQHTFGLSVLLGLLLIGVFIRKLQREDVYLLGLAVSLIILETPLVRFPALGETIQFMWRLNAYITLFVLFLAAKLLGKSHFKNHRAYLILLLGLILIHNSASLKVFEGANRYPANPVGELSKRNSLKKLTNSVMMMDYANHSENTEREIYDMDSKVHHRIFISNSTIQLESRSKFTSRYCSFTIDNPTAEAQFIDLPLYHYKGQIAKLDGDVIPTSLNEISGSAMVAIPPGEHSITVTYAYTPLAKTAFLSSVLSLIAILTYVIINSQGINLRLTGWQKQQAFISGLKENVFSKMSV</sequence>
<organism evidence="2 3">
    <name type="scientific">Streptococcus pantholopis</name>
    <dbReference type="NCBI Taxonomy" id="1811193"/>
    <lineage>
        <taxon>Bacteria</taxon>
        <taxon>Bacillati</taxon>
        <taxon>Bacillota</taxon>
        <taxon>Bacilli</taxon>
        <taxon>Lactobacillales</taxon>
        <taxon>Streptococcaceae</taxon>
        <taxon>Streptococcus</taxon>
    </lineage>
</organism>